<evidence type="ECO:0000259" key="1">
    <source>
        <dbReference type="PROSITE" id="PS50943"/>
    </source>
</evidence>
<dbReference type="SUPFAM" id="SSF47413">
    <property type="entry name" value="lambda repressor-like DNA-binding domains"/>
    <property type="match status" value="1"/>
</dbReference>
<accession>A0A7H0Y1Y4</accession>
<dbReference type="SMART" id="SM00530">
    <property type="entry name" value="HTH_XRE"/>
    <property type="match status" value="1"/>
</dbReference>
<gene>
    <name evidence="2" type="ORF">IAQ67_14265</name>
</gene>
<dbReference type="InterPro" id="IPR001387">
    <property type="entry name" value="Cro/C1-type_HTH"/>
</dbReference>
<dbReference type="Gene3D" id="1.10.260.40">
    <property type="entry name" value="lambda repressor-like DNA-binding domains"/>
    <property type="match status" value="1"/>
</dbReference>
<evidence type="ECO:0000313" key="2">
    <source>
        <dbReference type="EMBL" id="QNR65092.1"/>
    </source>
</evidence>
<dbReference type="PROSITE" id="PS50943">
    <property type="entry name" value="HTH_CROC1"/>
    <property type="match status" value="1"/>
</dbReference>
<reference evidence="2 3" key="1">
    <citation type="submission" date="2020-09" db="EMBL/GenBank/DDBJ databases">
        <title>Characterization of Paenibacillus peoriae strain ZF390 with broad-spectrum antimicrobial activity as a potential biocontrol agent.</title>
        <authorList>
            <person name="Li L."/>
            <person name="Zhao Y."/>
            <person name="Li B."/>
            <person name="Xie X."/>
        </authorList>
    </citation>
    <scope>NUCLEOTIDE SEQUENCE [LARGE SCALE GENOMIC DNA]</scope>
    <source>
        <strain evidence="2 3">ZF390</strain>
    </source>
</reference>
<dbReference type="EMBL" id="CP061172">
    <property type="protein sequence ID" value="QNR65092.1"/>
    <property type="molecule type" value="Genomic_DNA"/>
</dbReference>
<dbReference type="RefSeq" id="WP_190297003.1">
    <property type="nucleotide sequence ID" value="NZ_CP061172.1"/>
</dbReference>
<evidence type="ECO:0000313" key="3">
    <source>
        <dbReference type="Proteomes" id="UP000516384"/>
    </source>
</evidence>
<organism evidence="2 3">
    <name type="scientific">Paenibacillus peoriae</name>
    <dbReference type="NCBI Taxonomy" id="59893"/>
    <lineage>
        <taxon>Bacteria</taxon>
        <taxon>Bacillati</taxon>
        <taxon>Bacillota</taxon>
        <taxon>Bacilli</taxon>
        <taxon>Bacillales</taxon>
        <taxon>Paenibacillaceae</taxon>
        <taxon>Paenibacillus</taxon>
    </lineage>
</organism>
<dbReference type="Proteomes" id="UP000516384">
    <property type="component" value="Chromosome"/>
</dbReference>
<name>A0A7H0Y1Y4_9BACL</name>
<protein>
    <submittedName>
        <fullName evidence="2">Transcriptional regulator</fullName>
    </submittedName>
</protein>
<dbReference type="InterPro" id="IPR010982">
    <property type="entry name" value="Lambda_DNA-bd_dom_sf"/>
</dbReference>
<dbReference type="CDD" id="cd00093">
    <property type="entry name" value="HTH_XRE"/>
    <property type="match status" value="1"/>
</dbReference>
<dbReference type="GO" id="GO:0003677">
    <property type="term" value="F:DNA binding"/>
    <property type="evidence" value="ECO:0007669"/>
    <property type="project" value="InterPro"/>
</dbReference>
<sequence length="465" mass="53923">MEITPTIRAELEKHLKREGLTMTGFALIAGMNPGTVSGIITGNRNISALQLDLITKGMDLPPDHFYDSYVNECVLGIPTNWKRISPFLYRCIELNRLDCLKKVVGMLLDNPTYLPQLFDLAEDSFKNGYIRAAAYLYENVAESEKHQHSERLAVSQYRLFQIAVGKDQNRNLDAASKFETFVNRLSEVDQLDALKDLANVYRSLSKWDKVYKYSEQMGRLGKAYYDLVHNSERREQESPKQLSRPLFVYIAYAELMCANACDAKGNHKQALKHLKNYTDLSWVKEKDPDTLLWIDKFQHWAKINTYVNRLMSGDVSVLPDYVEYMACEEHIFAELLNVIEAANRYNVDVDYILQRFESKIAAYQESSSSDMYSQQFLPQQYARFWYKMAKYSLNKGRYPYGFKCLIHSLEKAGTINHALLIANCAGLFDRFREYAAPETLAQYHFIYQEVWVTNDEKDGFVFDDE</sequence>
<proteinExistence type="predicted"/>
<feature type="domain" description="HTH cro/C1-type" evidence="1">
    <location>
        <begin position="11"/>
        <end position="65"/>
    </location>
</feature>
<dbReference type="AlphaFoldDB" id="A0A7H0Y1Y4"/>